<feature type="transmembrane region" description="Helical" evidence="1">
    <location>
        <begin position="361"/>
        <end position="380"/>
    </location>
</feature>
<accession>A0A4R6EGC2</accession>
<gene>
    <name evidence="2" type="ORF">EC847_10850</name>
</gene>
<feature type="transmembrane region" description="Helical" evidence="1">
    <location>
        <begin position="109"/>
        <end position="127"/>
    </location>
</feature>
<keyword evidence="1" id="KW-1133">Transmembrane helix</keyword>
<dbReference type="AlphaFoldDB" id="A0A4R6EGC2"/>
<keyword evidence="3" id="KW-1185">Reference proteome</keyword>
<sequence length="586" mass="66567">MKKENGYSTASRAVVLLVGMVLGILCYLLARHNQLTANTDNNFWSLAVIVMAVPATVMATTTFTSSRKPMLLRVATLVVLWGFLALFGIAAGHQDALSSLERWDRQEWFLTLGAQLMLIGLLILPWLQWRFEPSEEQTFYTAFYRRNGFNALTLLVVMIANGLFWLILLLWAKLFEMVDIRLFTKIFFDSGWFFSVVTGAISSLVVMLTQQQAKRMAAIQNLLTLLASWLLPLVSLLTLSFIVVLPFVGLETLSHQLSAAGLLNCLALISLFLVAVVFGPERNVQRYPKGLRYLIYASILVLPLYAFLASWALWLRVHQYGWTPERLYAVLVTCTTVIWTMGYCVSLLFNRRDPLRLQDKVVPGVFLLMLIFLILLRTPLLDVWKISVNDQMARYQSGAITAEQVSLYMFSQAGNRGHQALQTLQQDEKFMSAPQRRQELTMLMTPRGKTDSSVTQTQLKNNVDVVPADVHPDEQLWVAIGKEQYESMACLRSKDDCLLVSQDLNRDGQPEWVLYQFTAGMATIYRNTAQGWALAGQSRQFPKAFTKSELLKALAQNKVLTVKKEWDDLSIFGERMKIDYYDAAER</sequence>
<dbReference type="OrthoDB" id="7022049at2"/>
<feature type="transmembrane region" description="Helical" evidence="1">
    <location>
        <begin position="257"/>
        <end position="279"/>
    </location>
</feature>
<evidence type="ECO:0000313" key="2">
    <source>
        <dbReference type="EMBL" id="TDN57400.1"/>
    </source>
</evidence>
<keyword evidence="1" id="KW-0812">Transmembrane</keyword>
<feature type="transmembrane region" description="Helical" evidence="1">
    <location>
        <begin position="12"/>
        <end position="30"/>
    </location>
</feature>
<protein>
    <submittedName>
        <fullName evidence="2">Uncharacterized protein DUF4153</fullName>
    </submittedName>
</protein>
<feature type="transmembrane region" description="Helical" evidence="1">
    <location>
        <begin position="148"/>
        <end position="172"/>
    </location>
</feature>
<proteinExistence type="predicted"/>
<dbReference type="Pfam" id="PF13687">
    <property type="entry name" value="DUF4153"/>
    <property type="match status" value="1"/>
</dbReference>
<feature type="transmembrane region" description="Helical" evidence="1">
    <location>
        <begin position="222"/>
        <end position="245"/>
    </location>
</feature>
<feature type="transmembrane region" description="Helical" evidence="1">
    <location>
        <begin position="42"/>
        <end position="63"/>
    </location>
</feature>
<dbReference type="EMBL" id="SNVX01000008">
    <property type="protein sequence ID" value="TDN57400.1"/>
    <property type="molecule type" value="Genomic_DNA"/>
</dbReference>
<name>A0A4R6EGC2_SCAGO</name>
<dbReference type="InterPro" id="IPR025291">
    <property type="entry name" value="DUF4153"/>
</dbReference>
<dbReference type="RefSeq" id="WP_133461472.1">
    <property type="nucleotide sequence ID" value="NZ_SNVX01000008.1"/>
</dbReference>
<organism evidence="2 3">
    <name type="scientific">Scandinavium goeteborgense</name>
    <dbReference type="NCBI Taxonomy" id="1851514"/>
    <lineage>
        <taxon>Bacteria</taxon>
        <taxon>Pseudomonadati</taxon>
        <taxon>Pseudomonadota</taxon>
        <taxon>Gammaproteobacteria</taxon>
        <taxon>Enterobacterales</taxon>
        <taxon>Enterobacteriaceae</taxon>
        <taxon>Scandinavium</taxon>
    </lineage>
</organism>
<feature type="transmembrane region" description="Helical" evidence="1">
    <location>
        <begin position="291"/>
        <end position="315"/>
    </location>
</feature>
<reference evidence="2 3" key="1">
    <citation type="submission" date="2019-03" db="EMBL/GenBank/DDBJ databases">
        <title>Genomic analyses of the natural microbiome of Caenorhabditis elegans.</title>
        <authorList>
            <person name="Samuel B."/>
        </authorList>
    </citation>
    <scope>NUCLEOTIDE SEQUENCE [LARGE SCALE GENOMIC DNA]</scope>
    <source>
        <strain evidence="2 3">BIGb0156</strain>
    </source>
</reference>
<feature type="transmembrane region" description="Helical" evidence="1">
    <location>
        <begin position="192"/>
        <end position="210"/>
    </location>
</feature>
<keyword evidence="1" id="KW-0472">Membrane</keyword>
<evidence type="ECO:0000313" key="3">
    <source>
        <dbReference type="Proteomes" id="UP000295530"/>
    </source>
</evidence>
<feature type="transmembrane region" description="Helical" evidence="1">
    <location>
        <begin position="70"/>
        <end position="89"/>
    </location>
</feature>
<dbReference type="Proteomes" id="UP000295530">
    <property type="component" value="Unassembled WGS sequence"/>
</dbReference>
<comment type="caution">
    <text evidence="2">The sequence shown here is derived from an EMBL/GenBank/DDBJ whole genome shotgun (WGS) entry which is preliminary data.</text>
</comment>
<evidence type="ECO:0000256" key="1">
    <source>
        <dbReference type="SAM" id="Phobius"/>
    </source>
</evidence>
<feature type="transmembrane region" description="Helical" evidence="1">
    <location>
        <begin position="327"/>
        <end position="349"/>
    </location>
</feature>